<dbReference type="PANTHER" id="PTHR13847:SF150">
    <property type="entry name" value="OXIDOREDUCTASE TDA3-RELATED"/>
    <property type="match status" value="1"/>
</dbReference>
<dbReference type="Pfam" id="PF01266">
    <property type="entry name" value="DAO"/>
    <property type="match status" value="1"/>
</dbReference>
<dbReference type="Gene3D" id="3.50.50.60">
    <property type="entry name" value="FAD/NAD(P)-binding domain"/>
    <property type="match status" value="1"/>
</dbReference>
<organism evidence="2">
    <name type="scientific">Sesamum latifolium</name>
    <dbReference type="NCBI Taxonomy" id="2727402"/>
    <lineage>
        <taxon>Eukaryota</taxon>
        <taxon>Viridiplantae</taxon>
        <taxon>Streptophyta</taxon>
        <taxon>Embryophyta</taxon>
        <taxon>Tracheophyta</taxon>
        <taxon>Spermatophyta</taxon>
        <taxon>Magnoliopsida</taxon>
        <taxon>eudicotyledons</taxon>
        <taxon>Gunneridae</taxon>
        <taxon>Pentapetalae</taxon>
        <taxon>asterids</taxon>
        <taxon>lamiids</taxon>
        <taxon>Lamiales</taxon>
        <taxon>Pedaliaceae</taxon>
        <taxon>Sesamum</taxon>
    </lineage>
</organism>
<evidence type="ECO:0000313" key="2">
    <source>
        <dbReference type="EMBL" id="KAL0452208.1"/>
    </source>
</evidence>
<reference evidence="2" key="2">
    <citation type="journal article" date="2024" name="Plant">
        <title>Genomic evolution and insights into agronomic trait innovations of Sesamum species.</title>
        <authorList>
            <person name="Miao H."/>
            <person name="Wang L."/>
            <person name="Qu L."/>
            <person name="Liu H."/>
            <person name="Sun Y."/>
            <person name="Le M."/>
            <person name="Wang Q."/>
            <person name="Wei S."/>
            <person name="Zheng Y."/>
            <person name="Lin W."/>
            <person name="Duan Y."/>
            <person name="Cao H."/>
            <person name="Xiong S."/>
            <person name="Wang X."/>
            <person name="Wei L."/>
            <person name="Li C."/>
            <person name="Ma Q."/>
            <person name="Ju M."/>
            <person name="Zhao R."/>
            <person name="Li G."/>
            <person name="Mu C."/>
            <person name="Tian Q."/>
            <person name="Mei H."/>
            <person name="Zhang T."/>
            <person name="Gao T."/>
            <person name="Zhang H."/>
        </authorList>
    </citation>
    <scope>NUCLEOTIDE SEQUENCE</scope>
    <source>
        <strain evidence="2">KEN1</strain>
    </source>
</reference>
<evidence type="ECO:0000259" key="1">
    <source>
        <dbReference type="Pfam" id="PF01266"/>
    </source>
</evidence>
<dbReference type="GO" id="GO:0005737">
    <property type="term" value="C:cytoplasm"/>
    <property type="evidence" value="ECO:0007669"/>
    <property type="project" value="TreeGrafter"/>
</dbReference>
<sequence length="121" mass="13134">MDHQNPPKRVVVCGGGVIGVCTAYFLSKRGAAVTLVEQSSIACAAFRQGRRGFLSPRWTGATAVQSLHSHAPASISTVHWPKNSTVRNCMAIARYHSQPLKYRNGVIGNEQKIGPKYSILD</sequence>
<name>A0AAW2XEU5_9LAMI</name>
<reference evidence="2" key="1">
    <citation type="submission" date="2020-06" db="EMBL/GenBank/DDBJ databases">
        <authorList>
            <person name="Li T."/>
            <person name="Hu X."/>
            <person name="Zhang T."/>
            <person name="Song X."/>
            <person name="Zhang H."/>
            <person name="Dai N."/>
            <person name="Sheng W."/>
            <person name="Hou X."/>
            <person name="Wei L."/>
        </authorList>
    </citation>
    <scope>NUCLEOTIDE SEQUENCE</scope>
    <source>
        <strain evidence="2">KEN1</strain>
        <tissue evidence="2">Leaf</tissue>
    </source>
</reference>
<dbReference type="EMBL" id="JACGWN010000004">
    <property type="protein sequence ID" value="KAL0452208.1"/>
    <property type="molecule type" value="Genomic_DNA"/>
</dbReference>
<comment type="caution">
    <text evidence="2">The sequence shown here is derived from an EMBL/GenBank/DDBJ whole genome shotgun (WGS) entry which is preliminary data.</text>
</comment>
<accession>A0AAW2XEU5</accession>
<dbReference type="InterPro" id="IPR036188">
    <property type="entry name" value="FAD/NAD-bd_sf"/>
</dbReference>
<gene>
    <name evidence="2" type="ORF">Slati_1198900</name>
</gene>
<dbReference type="InterPro" id="IPR006076">
    <property type="entry name" value="FAD-dep_OxRdtase"/>
</dbReference>
<dbReference type="PANTHER" id="PTHR13847">
    <property type="entry name" value="SARCOSINE DEHYDROGENASE-RELATED"/>
    <property type="match status" value="1"/>
</dbReference>
<protein>
    <recommendedName>
        <fullName evidence="1">FAD dependent oxidoreductase domain-containing protein</fullName>
    </recommendedName>
</protein>
<feature type="domain" description="FAD dependent oxidoreductase" evidence="1">
    <location>
        <begin position="9"/>
        <end position="58"/>
    </location>
</feature>
<dbReference type="SUPFAM" id="SSF51971">
    <property type="entry name" value="Nucleotide-binding domain"/>
    <property type="match status" value="1"/>
</dbReference>
<dbReference type="AlphaFoldDB" id="A0AAW2XEU5"/>
<proteinExistence type="predicted"/>